<name>A0AAW1MIX5_POPJA</name>
<organism evidence="5 6">
    <name type="scientific">Popillia japonica</name>
    <name type="common">Japanese beetle</name>
    <dbReference type="NCBI Taxonomy" id="7064"/>
    <lineage>
        <taxon>Eukaryota</taxon>
        <taxon>Metazoa</taxon>
        <taxon>Ecdysozoa</taxon>
        <taxon>Arthropoda</taxon>
        <taxon>Hexapoda</taxon>
        <taxon>Insecta</taxon>
        <taxon>Pterygota</taxon>
        <taxon>Neoptera</taxon>
        <taxon>Endopterygota</taxon>
        <taxon>Coleoptera</taxon>
        <taxon>Polyphaga</taxon>
        <taxon>Scarabaeiformia</taxon>
        <taxon>Scarabaeidae</taxon>
        <taxon>Rutelinae</taxon>
        <taxon>Popillia</taxon>
    </lineage>
</organism>
<accession>A0AAW1MIX5</accession>
<dbReference type="PANTHER" id="PTHR37984">
    <property type="entry name" value="PROTEIN CBG26694"/>
    <property type="match status" value="1"/>
</dbReference>
<comment type="caution">
    <text evidence="5">The sequence shown here is derived from an EMBL/GenBank/DDBJ whole genome shotgun (WGS) entry which is preliminary data.</text>
</comment>
<evidence type="ECO:0000256" key="1">
    <source>
        <dbReference type="ARBA" id="ARBA00022679"/>
    </source>
</evidence>
<dbReference type="GO" id="GO:0016779">
    <property type="term" value="F:nucleotidyltransferase activity"/>
    <property type="evidence" value="ECO:0007669"/>
    <property type="project" value="UniProtKB-KW"/>
</dbReference>
<keyword evidence="4" id="KW-0255">Endonuclease</keyword>
<dbReference type="Gene3D" id="2.40.70.10">
    <property type="entry name" value="Acid Proteases"/>
    <property type="match status" value="1"/>
</dbReference>
<dbReference type="InterPro" id="IPR050951">
    <property type="entry name" value="Retrovirus_Pol_polyprotein"/>
</dbReference>
<reference evidence="5 6" key="1">
    <citation type="journal article" date="2024" name="BMC Genomics">
        <title>De novo assembly and annotation of Popillia japonica's genome with initial clues to its potential as an invasive pest.</title>
        <authorList>
            <person name="Cucini C."/>
            <person name="Boschi S."/>
            <person name="Funari R."/>
            <person name="Cardaioli E."/>
            <person name="Iannotti N."/>
            <person name="Marturano G."/>
            <person name="Paoli F."/>
            <person name="Bruttini M."/>
            <person name="Carapelli A."/>
            <person name="Frati F."/>
            <person name="Nardi F."/>
        </authorList>
    </citation>
    <scope>NUCLEOTIDE SEQUENCE [LARGE SCALE GENOMIC DNA]</scope>
    <source>
        <strain evidence="5">DMR45628</strain>
    </source>
</reference>
<proteinExistence type="predicted"/>
<dbReference type="InterPro" id="IPR021109">
    <property type="entry name" value="Peptidase_aspartic_dom_sf"/>
</dbReference>
<dbReference type="Proteomes" id="UP001458880">
    <property type="component" value="Unassembled WGS sequence"/>
</dbReference>
<evidence type="ECO:0000256" key="2">
    <source>
        <dbReference type="ARBA" id="ARBA00022695"/>
    </source>
</evidence>
<keyword evidence="6" id="KW-1185">Reference proteome</keyword>
<dbReference type="PANTHER" id="PTHR37984:SF5">
    <property type="entry name" value="PROTEIN NYNRIN-LIKE"/>
    <property type="match status" value="1"/>
</dbReference>
<sequence length="497" mass="57082">MVMTGDLAANWRKFRNNYETFMIATGANKKAVEVQAAVLTHCMGEEVRSILDTLDISAEQKQDPKYILEVLQQYFIPKTNISIERHRFNSRTQDDNEKFDSFVGDLRKIANNCEFGSMKDALIKDRIVCGIRDIKIKDRLLREVDLNLDKAIKICKAAEETDNHIRKLGDQTKMQVGEIKKSTDRKYVAEKERTGTSARGRRVNTHYNSANNKRTVHGTDRRYQGHTREENTRNMQVDCGRCGRSHDHNRCPAYGKSCKKCGKLNHFAIKCKSRIVNSINDNKVEPDSYVLANIKIIVDTIENDWFQDIQFVNINKEISFKLDTGAQINVLPLHVYKQLNIKTKLENIKINVTNYGGSKLLVIGACKYDVICNNVLYKSVSFVVIETDSKSVPVLGINSIKTLNLLKRVEQRQIINEISCENVVSKYDNVFKGIGKITTEPCQFKVKQNYQAEIVPCRKVPYQLMDKLKIELQKMTNDGIKLYRVGKYLTRITSYKK</sequence>
<evidence type="ECO:0000313" key="6">
    <source>
        <dbReference type="Proteomes" id="UP001458880"/>
    </source>
</evidence>
<keyword evidence="3" id="KW-0540">Nuclease</keyword>
<keyword evidence="1" id="KW-0808">Transferase</keyword>
<evidence type="ECO:0000313" key="5">
    <source>
        <dbReference type="EMBL" id="KAK9746375.1"/>
    </source>
</evidence>
<gene>
    <name evidence="5" type="ORF">QE152_g6141</name>
</gene>
<dbReference type="EMBL" id="JASPKY010000040">
    <property type="protein sequence ID" value="KAK9746375.1"/>
    <property type="molecule type" value="Genomic_DNA"/>
</dbReference>
<dbReference type="GO" id="GO:0004519">
    <property type="term" value="F:endonuclease activity"/>
    <property type="evidence" value="ECO:0007669"/>
    <property type="project" value="UniProtKB-KW"/>
</dbReference>
<keyword evidence="4" id="KW-0378">Hydrolase</keyword>
<evidence type="ECO:0000256" key="4">
    <source>
        <dbReference type="ARBA" id="ARBA00022759"/>
    </source>
</evidence>
<keyword evidence="2" id="KW-0548">Nucleotidyltransferase</keyword>
<protein>
    <recommendedName>
        <fullName evidence="7">CCHC-type domain-containing protein</fullName>
    </recommendedName>
</protein>
<evidence type="ECO:0000256" key="3">
    <source>
        <dbReference type="ARBA" id="ARBA00022722"/>
    </source>
</evidence>
<evidence type="ECO:0008006" key="7">
    <source>
        <dbReference type="Google" id="ProtNLM"/>
    </source>
</evidence>
<dbReference type="SUPFAM" id="SSF50630">
    <property type="entry name" value="Acid proteases"/>
    <property type="match status" value="1"/>
</dbReference>
<dbReference type="AlphaFoldDB" id="A0AAW1MIX5"/>